<protein>
    <submittedName>
        <fullName evidence="2">Uncharacterized protein</fullName>
    </submittedName>
</protein>
<dbReference type="Proteomes" id="UP000799750">
    <property type="component" value="Unassembled WGS sequence"/>
</dbReference>
<feature type="transmembrane region" description="Helical" evidence="1">
    <location>
        <begin position="176"/>
        <end position="199"/>
    </location>
</feature>
<feature type="transmembrane region" description="Helical" evidence="1">
    <location>
        <begin position="211"/>
        <end position="232"/>
    </location>
</feature>
<organism evidence="2 3">
    <name type="scientific">Lophium mytilinum</name>
    <dbReference type="NCBI Taxonomy" id="390894"/>
    <lineage>
        <taxon>Eukaryota</taxon>
        <taxon>Fungi</taxon>
        <taxon>Dikarya</taxon>
        <taxon>Ascomycota</taxon>
        <taxon>Pezizomycotina</taxon>
        <taxon>Dothideomycetes</taxon>
        <taxon>Pleosporomycetidae</taxon>
        <taxon>Mytilinidiales</taxon>
        <taxon>Mytilinidiaceae</taxon>
        <taxon>Lophium</taxon>
    </lineage>
</organism>
<feature type="transmembrane region" description="Helical" evidence="1">
    <location>
        <begin position="20"/>
        <end position="45"/>
    </location>
</feature>
<keyword evidence="3" id="KW-1185">Reference proteome</keyword>
<proteinExistence type="predicted"/>
<dbReference type="EMBL" id="MU004196">
    <property type="protein sequence ID" value="KAF2491222.1"/>
    <property type="molecule type" value="Genomic_DNA"/>
</dbReference>
<gene>
    <name evidence="2" type="ORF">BU16DRAFT_469877</name>
</gene>
<keyword evidence="1" id="KW-0812">Transmembrane</keyword>
<dbReference type="OrthoDB" id="5414615at2759"/>
<feature type="transmembrane region" description="Helical" evidence="1">
    <location>
        <begin position="124"/>
        <end position="145"/>
    </location>
</feature>
<accession>A0A6A6QG19</accession>
<feature type="transmembrane region" description="Helical" evidence="1">
    <location>
        <begin position="92"/>
        <end position="112"/>
    </location>
</feature>
<keyword evidence="1" id="KW-0472">Membrane</keyword>
<evidence type="ECO:0000313" key="2">
    <source>
        <dbReference type="EMBL" id="KAF2491222.1"/>
    </source>
</evidence>
<evidence type="ECO:0000313" key="3">
    <source>
        <dbReference type="Proteomes" id="UP000799750"/>
    </source>
</evidence>
<feature type="transmembrane region" description="Helical" evidence="1">
    <location>
        <begin position="152"/>
        <end position="170"/>
    </location>
</feature>
<keyword evidence="1" id="KW-1133">Transmembrane helix</keyword>
<name>A0A6A6QG19_9PEZI</name>
<dbReference type="InterPro" id="IPR053018">
    <property type="entry name" value="Elsinochrome_Biosynth-Asso"/>
</dbReference>
<reference evidence="2" key="1">
    <citation type="journal article" date="2020" name="Stud. Mycol.">
        <title>101 Dothideomycetes genomes: a test case for predicting lifestyles and emergence of pathogens.</title>
        <authorList>
            <person name="Haridas S."/>
            <person name="Albert R."/>
            <person name="Binder M."/>
            <person name="Bloem J."/>
            <person name="Labutti K."/>
            <person name="Salamov A."/>
            <person name="Andreopoulos B."/>
            <person name="Baker S."/>
            <person name="Barry K."/>
            <person name="Bills G."/>
            <person name="Bluhm B."/>
            <person name="Cannon C."/>
            <person name="Castanera R."/>
            <person name="Culley D."/>
            <person name="Daum C."/>
            <person name="Ezra D."/>
            <person name="Gonzalez J."/>
            <person name="Henrissat B."/>
            <person name="Kuo A."/>
            <person name="Liang C."/>
            <person name="Lipzen A."/>
            <person name="Lutzoni F."/>
            <person name="Magnuson J."/>
            <person name="Mondo S."/>
            <person name="Nolan M."/>
            <person name="Ohm R."/>
            <person name="Pangilinan J."/>
            <person name="Park H.-J."/>
            <person name="Ramirez L."/>
            <person name="Alfaro M."/>
            <person name="Sun H."/>
            <person name="Tritt A."/>
            <person name="Yoshinaga Y."/>
            <person name="Zwiers L.-H."/>
            <person name="Turgeon B."/>
            <person name="Goodwin S."/>
            <person name="Spatafora J."/>
            <person name="Crous P."/>
            <person name="Grigoriev I."/>
        </authorList>
    </citation>
    <scope>NUCLEOTIDE SEQUENCE</scope>
    <source>
        <strain evidence="2">CBS 269.34</strain>
    </source>
</reference>
<dbReference type="PANTHER" id="PTHR37577">
    <property type="entry name" value="INTEGRAL MEMBRANE PROTEIN"/>
    <property type="match status" value="1"/>
</dbReference>
<dbReference type="AlphaFoldDB" id="A0A6A6QG19"/>
<feature type="transmembrane region" description="Helical" evidence="1">
    <location>
        <begin position="252"/>
        <end position="274"/>
    </location>
</feature>
<dbReference type="PANTHER" id="PTHR37577:SF1">
    <property type="entry name" value="INTEGRAL MEMBRANE PROTEIN"/>
    <property type="match status" value="1"/>
</dbReference>
<evidence type="ECO:0000256" key="1">
    <source>
        <dbReference type="SAM" id="Phobius"/>
    </source>
</evidence>
<sequence length="308" mass="33099">MVHSANCSTIPSSVPSDAGVAGAGVLLSFIITNFLALSLSTYLILRNLRSPLLSPIPRKLLLSFSDQQLLTGLGIQSVGLAKMNTMVPYHFFIIWMLSLLATATHLATLLALVQDFKRDWVLRWLRQLLMLVSMSLSVVMGVFVLKSVLHNLAPTLPIACVWAVPAAKGATSNAGLSIAGTIAVMAASGVLFVVSTWYLHNRNNQKWLKSIQVVGLVLLAAMGVGAAARVVLLSQAFGKPNLNLSDEGEKTWSFGQLLPLLLLLLPVVSSIELWRGEMQVGRGAGEEEDQISLIGGFQPAPFVRGYGK</sequence>